<dbReference type="EMBL" id="MHRX01000009">
    <property type="protein sequence ID" value="OHA34653.1"/>
    <property type="molecule type" value="Genomic_DNA"/>
</dbReference>
<comment type="caution">
    <text evidence="2">The sequence shown here is derived from an EMBL/GenBank/DDBJ whole genome shotgun (WGS) entry which is preliminary data.</text>
</comment>
<evidence type="ECO:0000313" key="2">
    <source>
        <dbReference type="EMBL" id="OHA34653.1"/>
    </source>
</evidence>
<feature type="domain" description="HNH nuclease" evidence="1">
    <location>
        <begin position="27"/>
        <end position="92"/>
    </location>
</feature>
<protein>
    <recommendedName>
        <fullName evidence="1">HNH nuclease domain-containing protein</fullName>
    </recommendedName>
</protein>
<dbReference type="Proteomes" id="UP000176221">
    <property type="component" value="Unassembled WGS sequence"/>
</dbReference>
<evidence type="ECO:0000313" key="3">
    <source>
        <dbReference type="Proteomes" id="UP000176221"/>
    </source>
</evidence>
<evidence type="ECO:0000259" key="1">
    <source>
        <dbReference type="SMART" id="SM00507"/>
    </source>
</evidence>
<sequence>MREVWYPKNRSKHITAVKKLKKKLQKFINDFKIQRSCVDCGFSGSPYPHVLDFDHIKEKKFDVASYSQHILSIKTLQAEINNCELVCANCHRIRTHNRRILKSKLDLNNENKMKSSLH</sequence>
<reference evidence="2 3" key="1">
    <citation type="journal article" date="2016" name="Nat. Commun.">
        <title>Thousands of microbial genomes shed light on interconnected biogeochemical processes in an aquifer system.</title>
        <authorList>
            <person name="Anantharaman K."/>
            <person name="Brown C.T."/>
            <person name="Hug L.A."/>
            <person name="Sharon I."/>
            <person name="Castelle C.J."/>
            <person name="Probst A.J."/>
            <person name="Thomas B.C."/>
            <person name="Singh A."/>
            <person name="Wilkins M.J."/>
            <person name="Karaoz U."/>
            <person name="Brodie E.L."/>
            <person name="Williams K.H."/>
            <person name="Hubbard S.S."/>
            <person name="Banfield J.F."/>
        </authorList>
    </citation>
    <scope>NUCLEOTIDE SEQUENCE [LARGE SCALE GENOMIC DNA]</scope>
</reference>
<proteinExistence type="predicted"/>
<gene>
    <name evidence="2" type="ORF">A2928_03915</name>
</gene>
<accession>A0A1G2NF08</accession>
<name>A0A1G2NF08_9BACT</name>
<organism evidence="2 3">
    <name type="scientific">Candidatus Taylorbacteria bacterium RIFCSPLOWO2_01_FULL_45_15b</name>
    <dbReference type="NCBI Taxonomy" id="1802319"/>
    <lineage>
        <taxon>Bacteria</taxon>
        <taxon>Candidatus Tayloriibacteriota</taxon>
    </lineage>
</organism>
<dbReference type="InterPro" id="IPR003615">
    <property type="entry name" value="HNH_nuc"/>
</dbReference>
<dbReference type="SMART" id="SM00507">
    <property type="entry name" value="HNHc"/>
    <property type="match status" value="1"/>
</dbReference>
<dbReference type="AlphaFoldDB" id="A0A1G2NF08"/>